<dbReference type="RefSeq" id="WP_130291275.1">
    <property type="nucleotide sequence ID" value="NZ_SHKL01000001.1"/>
</dbReference>
<name>A0A4Q7V0Y6_PSEST</name>
<gene>
    <name evidence="2" type="ORF">EV383_3985</name>
</gene>
<protein>
    <submittedName>
        <fullName evidence="2">Uncharacterized protein</fullName>
    </submittedName>
</protein>
<keyword evidence="3" id="KW-1185">Reference proteome</keyword>
<evidence type="ECO:0000313" key="2">
    <source>
        <dbReference type="EMBL" id="RZT87078.1"/>
    </source>
</evidence>
<dbReference type="PROSITE" id="PS51257">
    <property type="entry name" value="PROKAR_LIPOPROTEIN"/>
    <property type="match status" value="1"/>
</dbReference>
<dbReference type="EMBL" id="SHKL01000001">
    <property type="protein sequence ID" value="RZT87078.1"/>
    <property type="molecule type" value="Genomic_DNA"/>
</dbReference>
<organism evidence="2 3">
    <name type="scientific">Pseudonocardia sediminis</name>
    <dbReference type="NCBI Taxonomy" id="1397368"/>
    <lineage>
        <taxon>Bacteria</taxon>
        <taxon>Bacillati</taxon>
        <taxon>Actinomycetota</taxon>
        <taxon>Actinomycetes</taxon>
        <taxon>Pseudonocardiales</taxon>
        <taxon>Pseudonocardiaceae</taxon>
        <taxon>Pseudonocardia</taxon>
    </lineage>
</organism>
<proteinExistence type="predicted"/>
<dbReference type="AlphaFoldDB" id="A0A4Q7V0Y6"/>
<comment type="caution">
    <text evidence="2">The sequence shown here is derived from an EMBL/GenBank/DDBJ whole genome shotgun (WGS) entry which is preliminary data.</text>
</comment>
<dbReference type="Proteomes" id="UP000291591">
    <property type="component" value="Unassembled WGS sequence"/>
</dbReference>
<reference evidence="2 3" key="1">
    <citation type="submission" date="2019-02" db="EMBL/GenBank/DDBJ databases">
        <title>Sequencing the genomes of 1000 actinobacteria strains.</title>
        <authorList>
            <person name="Klenk H.-P."/>
        </authorList>
    </citation>
    <scope>NUCLEOTIDE SEQUENCE [LARGE SCALE GENOMIC DNA]</scope>
    <source>
        <strain evidence="2 3">DSM 45779</strain>
    </source>
</reference>
<dbReference type="OrthoDB" id="3577478at2"/>
<feature type="chain" id="PRO_5020920284" evidence="1">
    <location>
        <begin position="30"/>
        <end position="152"/>
    </location>
</feature>
<evidence type="ECO:0000256" key="1">
    <source>
        <dbReference type="SAM" id="SignalP"/>
    </source>
</evidence>
<feature type="signal peptide" evidence="1">
    <location>
        <begin position="1"/>
        <end position="29"/>
    </location>
</feature>
<accession>A0A4Q7V0Y6</accession>
<sequence>MRSSRRYCLALPALLVAVLVLSGCGSSVADRGSSRTVTTTQARAVSPFCEAVDRSSAAARPVSTPGRRVDDITAVADEVRAANQQVTALAPQELRADFERVNGLIERQLRILEANGGDTFALARDPDVTREANDPAYNEASDRINDHVRATC</sequence>
<evidence type="ECO:0000313" key="3">
    <source>
        <dbReference type="Proteomes" id="UP000291591"/>
    </source>
</evidence>
<keyword evidence="1" id="KW-0732">Signal</keyword>